<dbReference type="EMBL" id="FOJG01000001">
    <property type="protein sequence ID" value="SEW31220.1"/>
    <property type="molecule type" value="Genomic_DNA"/>
</dbReference>
<dbReference type="AlphaFoldDB" id="A0A1I0QVB6"/>
<reference evidence="3" key="1">
    <citation type="submission" date="2016-10" db="EMBL/GenBank/DDBJ databases">
        <authorList>
            <person name="Varghese N."/>
            <person name="Submissions S."/>
        </authorList>
    </citation>
    <scope>NUCLEOTIDE SEQUENCE [LARGE SCALE GENOMIC DNA]</scope>
    <source>
        <strain evidence="3">DSM 3695</strain>
    </source>
</reference>
<dbReference type="RefSeq" id="WP_143059113.1">
    <property type="nucleotide sequence ID" value="NZ_FOJG01000001.1"/>
</dbReference>
<evidence type="ECO:0000313" key="2">
    <source>
        <dbReference type="EMBL" id="SEW31220.1"/>
    </source>
</evidence>
<evidence type="ECO:0008006" key="4">
    <source>
        <dbReference type="Google" id="ProtNLM"/>
    </source>
</evidence>
<evidence type="ECO:0000256" key="1">
    <source>
        <dbReference type="SAM" id="SignalP"/>
    </source>
</evidence>
<evidence type="ECO:0000313" key="3">
    <source>
        <dbReference type="Proteomes" id="UP000199310"/>
    </source>
</evidence>
<organism evidence="2 3">
    <name type="scientific">Chitinophaga arvensicola</name>
    <dbReference type="NCBI Taxonomy" id="29529"/>
    <lineage>
        <taxon>Bacteria</taxon>
        <taxon>Pseudomonadati</taxon>
        <taxon>Bacteroidota</taxon>
        <taxon>Chitinophagia</taxon>
        <taxon>Chitinophagales</taxon>
        <taxon>Chitinophagaceae</taxon>
        <taxon>Chitinophaga</taxon>
    </lineage>
</organism>
<dbReference type="Proteomes" id="UP000199310">
    <property type="component" value="Unassembled WGS sequence"/>
</dbReference>
<keyword evidence="3" id="KW-1185">Reference proteome</keyword>
<feature type="chain" id="PRO_5011514830" description="Outer membrane protein beta-barrel domain-containing protein" evidence="1">
    <location>
        <begin position="23"/>
        <end position="202"/>
    </location>
</feature>
<gene>
    <name evidence="2" type="ORF">SAMN04488122_1763</name>
</gene>
<proteinExistence type="predicted"/>
<feature type="signal peptide" evidence="1">
    <location>
        <begin position="1"/>
        <end position="22"/>
    </location>
</feature>
<sequence>MSRLYTLLCAACFFVLMTNASAQSRLFSHAIGGGLYSGHNYFGGALVYSPRLNYYHFSDKSTLSLGTQIGLGTSIKDNYNSNTGGNSTSIFMINVPVLLAWNYGNAANNNAYTNWGFFAAAGYGFQNASRGVEYIDDEEVTTNQVHVSGMAISTGLRFPVANSSFGLRFSYLFNNNHFNPDIHGIASFGIDYNIGVRIRRTR</sequence>
<dbReference type="STRING" id="29529.SAMN04488122_1763"/>
<keyword evidence="1" id="KW-0732">Signal</keyword>
<protein>
    <recommendedName>
        <fullName evidence="4">Outer membrane protein beta-barrel domain-containing protein</fullName>
    </recommendedName>
</protein>
<accession>A0A1I0QVB6</accession>
<name>A0A1I0QVB6_9BACT</name>
<dbReference type="OrthoDB" id="661641at2"/>